<dbReference type="EMBL" id="JASBWU010000005">
    <property type="protein sequence ID" value="KAJ9121662.1"/>
    <property type="molecule type" value="Genomic_DNA"/>
</dbReference>
<reference evidence="1" key="1">
    <citation type="submission" date="2023-04" db="EMBL/GenBank/DDBJ databases">
        <title>Draft Genome sequencing of Naganishia species isolated from polar environments using Oxford Nanopore Technology.</title>
        <authorList>
            <person name="Leo P."/>
            <person name="Venkateswaran K."/>
        </authorList>
    </citation>
    <scope>NUCLEOTIDE SEQUENCE</scope>
    <source>
        <strain evidence="1">MNA-CCFEE 5425</strain>
    </source>
</reference>
<gene>
    <name evidence="1" type="ORF">QFC22_002282</name>
</gene>
<protein>
    <submittedName>
        <fullName evidence="1">Uncharacterized protein</fullName>
    </submittedName>
</protein>
<organism evidence="1 2">
    <name type="scientific">Naganishia vaughanmartiniae</name>
    <dbReference type="NCBI Taxonomy" id="1424756"/>
    <lineage>
        <taxon>Eukaryota</taxon>
        <taxon>Fungi</taxon>
        <taxon>Dikarya</taxon>
        <taxon>Basidiomycota</taxon>
        <taxon>Agaricomycotina</taxon>
        <taxon>Tremellomycetes</taxon>
        <taxon>Filobasidiales</taxon>
        <taxon>Filobasidiaceae</taxon>
        <taxon>Naganishia</taxon>
    </lineage>
</organism>
<name>A0ACC2XEH8_9TREE</name>
<comment type="caution">
    <text evidence="1">The sequence shown here is derived from an EMBL/GenBank/DDBJ whole genome shotgun (WGS) entry which is preliminary data.</text>
</comment>
<dbReference type="Proteomes" id="UP001243375">
    <property type="component" value="Unassembled WGS sequence"/>
</dbReference>
<proteinExistence type="predicted"/>
<evidence type="ECO:0000313" key="1">
    <source>
        <dbReference type="EMBL" id="KAJ9121662.1"/>
    </source>
</evidence>
<sequence>MSSRGRSPSPRSITSSTRAKKEFDQSGLTNNVRREHLEEIFGKYGRITGVDLPIFAKSGQNRGKAAIEYINAAAAEKARDHMDQDLATWTAGVDRAWVIEAGQVEERELHRDTMTTGTGIGMDRGLDESETMLMDLLVADNGTLIKAAPVALVDDRITEETGTILETGTAETVEDPGLMTDDDAHILGHALRHLVALCPHEADEIPDHLSVGPAAAADLPLGPRAEADLYDRTLHILDLLRGRGLGRVPRDPPLALGPVHEVRSPSPRK</sequence>
<evidence type="ECO:0000313" key="2">
    <source>
        <dbReference type="Proteomes" id="UP001243375"/>
    </source>
</evidence>
<keyword evidence="2" id="KW-1185">Reference proteome</keyword>
<accession>A0ACC2XEH8</accession>